<dbReference type="STRING" id="1838280.A6M21_01735"/>
<keyword evidence="4" id="KW-0808">Transferase</keyword>
<dbReference type="PRINTS" id="PR00344">
    <property type="entry name" value="BCTRLSENSOR"/>
</dbReference>
<dbReference type="AlphaFoldDB" id="A0A1B7LKE2"/>
<evidence type="ECO:0000313" key="12">
    <source>
        <dbReference type="EMBL" id="OAT87044.1"/>
    </source>
</evidence>
<gene>
    <name evidence="12" type="ORF">A6M21_01735</name>
</gene>
<keyword evidence="9" id="KW-0472">Membrane</keyword>
<dbReference type="SMART" id="SM00388">
    <property type="entry name" value="HisKA"/>
    <property type="match status" value="1"/>
</dbReference>
<keyword evidence="7" id="KW-0067">ATP-binding</keyword>
<feature type="domain" description="Histidine kinase" evidence="10">
    <location>
        <begin position="396"/>
        <end position="599"/>
    </location>
</feature>
<dbReference type="EMBL" id="LYVF01000002">
    <property type="protein sequence ID" value="OAT87044.1"/>
    <property type="molecule type" value="Genomic_DNA"/>
</dbReference>
<evidence type="ECO:0000256" key="8">
    <source>
        <dbReference type="ARBA" id="ARBA00023012"/>
    </source>
</evidence>
<accession>A0A1B7LKE2</accession>
<sequence>MPIAQWGRRNKLLLLIVALLTLPVLLTGYMLLQINHAEEYLVQHQRVKLSTLVDSLDKTLARDMTHLPAGSSGDASREQTQFLNNTLKNFVSANTREFPELEVGFYSYDLHTMIVKGTAGYYLGRRFPVMQEEINRDTEKQLMNINGRRDGTVIEIYKPFVLNGQVKGLIWGTENLNLTGIQDKVNAIKHDAYAVILLSLLLGLGGSVVLIRNFIAGVHNIKAGLRTLERDLNHTLTGGTGEFGDIVDAINHLSTQLVKAQKFNEIALASISDAVVAVDNDGLVITANPAAHRILGLNAGCLGGSVDEAFPPGAPFPAILRDALNKGELLKEKRLSWTPYEQGTRELLVSTAHLINGRRRTVGAVLNCLDITESIRLQQQVHLQERLAALGKLVAGVAHEIRNPLTSISGYTEYLEKAENPSPRSWRNINREINRLNMIVEKLLFFARPAEARFVHGNVNSLVETSLQFFLETSRDKVTVIRELSPNLPPARMDPAQMEQALKNILFNAYQVMPEGGRLTVGTGLADGMLYIDISDTGPGIAPADLPHLFDPFFTTRARGTGLGLTITHEIVKAHGGSIEVHSTPGRGTTFRIYLQPAGGENA</sequence>
<keyword evidence="9" id="KW-1133">Transmembrane helix</keyword>
<protein>
    <recommendedName>
        <fullName evidence="2">histidine kinase</fullName>
        <ecNumber evidence="2">2.7.13.3</ecNumber>
    </recommendedName>
</protein>
<dbReference type="GO" id="GO:0005524">
    <property type="term" value="F:ATP binding"/>
    <property type="evidence" value="ECO:0007669"/>
    <property type="project" value="UniProtKB-KW"/>
</dbReference>
<dbReference type="InterPro" id="IPR036097">
    <property type="entry name" value="HisK_dim/P_sf"/>
</dbReference>
<dbReference type="SMART" id="SM00091">
    <property type="entry name" value="PAS"/>
    <property type="match status" value="1"/>
</dbReference>
<dbReference type="PROSITE" id="PS50109">
    <property type="entry name" value="HIS_KIN"/>
    <property type="match status" value="1"/>
</dbReference>
<dbReference type="CDD" id="cd00130">
    <property type="entry name" value="PAS"/>
    <property type="match status" value="1"/>
</dbReference>
<reference evidence="12 13" key="1">
    <citation type="submission" date="2016-04" db="EMBL/GenBank/DDBJ databases">
        <authorList>
            <person name="Evans L.H."/>
            <person name="Alamgir A."/>
            <person name="Owens N."/>
            <person name="Weber N.D."/>
            <person name="Virtaneva K."/>
            <person name="Barbian K."/>
            <person name="Babar A."/>
            <person name="Rosenke K."/>
        </authorList>
    </citation>
    <scope>NUCLEOTIDE SEQUENCE [LARGE SCALE GENOMIC DNA]</scope>
    <source>
        <strain evidence="12 13">LMa1</strain>
    </source>
</reference>
<dbReference type="PROSITE" id="PS50112">
    <property type="entry name" value="PAS"/>
    <property type="match status" value="1"/>
</dbReference>
<dbReference type="Pfam" id="PF00512">
    <property type="entry name" value="HisKA"/>
    <property type="match status" value="1"/>
</dbReference>
<feature type="transmembrane region" description="Helical" evidence="9">
    <location>
        <begin position="12"/>
        <end position="32"/>
    </location>
</feature>
<keyword evidence="3" id="KW-0597">Phosphoprotein</keyword>
<dbReference type="GO" id="GO:0006355">
    <property type="term" value="P:regulation of DNA-templated transcription"/>
    <property type="evidence" value="ECO:0007669"/>
    <property type="project" value="InterPro"/>
</dbReference>
<evidence type="ECO:0000313" key="13">
    <source>
        <dbReference type="Proteomes" id="UP000078532"/>
    </source>
</evidence>
<dbReference type="InterPro" id="IPR013767">
    <property type="entry name" value="PAS_fold"/>
</dbReference>
<dbReference type="InterPro" id="IPR036890">
    <property type="entry name" value="HATPase_C_sf"/>
</dbReference>
<dbReference type="PANTHER" id="PTHR43065">
    <property type="entry name" value="SENSOR HISTIDINE KINASE"/>
    <property type="match status" value="1"/>
</dbReference>
<comment type="caution">
    <text evidence="12">The sequence shown here is derived from an EMBL/GenBank/DDBJ whole genome shotgun (WGS) entry which is preliminary data.</text>
</comment>
<name>A0A1B7LKE2_9FIRM</name>
<evidence type="ECO:0000256" key="7">
    <source>
        <dbReference type="ARBA" id="ARBA00022840"/>
    </source>
</evidence>
<dbReference type="PANTHER" id="PTHR43065:SF10">
    <property type="entry name" value="PEROXIDE STRESS-ACTIVATED HISTIDINE KINASE MAK3"/>
    <property type="match status" value="1"/>
</dbReference>
<dbReference type="Pfam" id="PF00989">
    <property type="entry name" value="PAS"/>
    <property type="match status" value="1"/>
</dbReference>
<dbReference type="CDD" id="cd00082">
    <property type="entry name" value="HisKA"/>
    <property type="match status" value="1"/>
</dbReference>
<keyword evidence="9" id="KW-0812">Transmembrane</keyword>
<keyword evidence="6" id="KW-0418">Kinase</keyword>
<evidence type="ECO:0000256" key="3">
    <source>
        <dbReference type="ARBA" id="ARBA00022553"/>
    </source>
</evidence>
<dbReference type="Gene3D" id="3.30.450.20">
    <property type="entry name" value="PAS domain"/>
    <property type="match status" value="1"/>
</dbReference>
<dbReference type="SUPFAM" id="SSF55874">
    <property type="entry name" value="ATPase domain of HSP90 chaperone/DNA topoisomerase II/histidine kinase"/>
    <property type="match status" value="1"/>
</dbReference>
<dbReference type="SUPFAM" id="SSF55785">
    <property type="entry name" value="PYP-like sensor domain (PAS domain)"/>
    <property type="match status" value="1"/>
</dbReference>
<dbReference type="InterPro" id="IPR035965">
    <property type="entry name" value="PAS-like_dom_sf"/>
</dbReference>
<dbReference type="InterPro" id="IPR003594">
    <property type="entry name" value="HATPase_dom"/>
</dbReference>
<evidence type="ECO:0000256" key="4">
    <source>
        <dbReference type="ARBA" id="ARBA00022679"/>
    </source>
</evidence>
<dbReference type="OrthoDB" id="9764522at2"/>
<evidence type="ECO:0000256" key="1">
    <source>
        <dbReference type="ARBA" id="ARBA00000085"/>
    </source>
</evidence>
<dbReference type="InterPro" id="IPR000014">
    <property type="entry name" value="PAS"/>
</dbReference>
<dbReference type="Gene3D" id="1.10.287.130">
    <property type="match status" value="1"/>
</dbReference>
<evidence type="ECO:0000256" key="2">
    <source>
        <dbReference type="ARBA" id="ARBA00012438"/>
    </source>
</evidence>
<dbReference type="EC" id="2.7.13.3" evidence="2"/>
<dbReference type="SUPFAM" id="SSF47384">
    <property type="entry name" value="Homodimeric domain of signal transducing histidine kinase"/>
    <property type="match status" value="1"/>
</dbReference>
<evidence type="ECO:0000259" key="11">
    <source>
        <dbReference type="PROSITE" id="PS50112"/>
    </source>
</evidence>
<feature type="domain" description="PAS" evidence="11">
    <location>
        <begin position="260"/>
        <end position="298"/>
    </location>
</feature>
<keyword evidence="13" id="KW-1185">Reference proteome</keyword>
<dbReference type="RefSeq" id="WP_066665757.1">
    <property type="nucleotide sequence ID" value="NZ_LYVF01000002.1"/>
</dbReference>
<evidence type="ECO:0000256" key="9">
    <source>
        <dbReference type="SAM" id="Phobius"/>
    </source>
</evidence>
<dbReference type="Gene3D" id="3.30.565.10">
    <property type="entry name" value="Histidine kinase-like ATPase, C-terminal domain"/>
    <property type="match status" value="1"/>
</dbReference>
<dbReference type="InterPro" id="IPR004358">
    <property type="entry name" value="Sig_transdc_His_kin-like_C"/>
</dbReference>
<evidence type="ECO:0000259" key="10">
    <source>
        <dbReference type="PROSITE" id="PS50109"/>
    </source>
</evidence>
<dbReference type="GO" id="GO:0000155">
    <property type="term" value="F:phosphorelay sensor kinase activity"/>
    <property type="evidence" value="ECO:0007669"/>
    <property type="project" value="InterPro"/>
</dbReference>
<comment type="catalytic activity">
    <reaction evidence="1">
        <text>ATP + protein L-histidine = ADP + protein N-phospho-L-histidine.</text>
        <dbReference type="EC" id="2.7.13.3"/>
    </reaction>
</comment>
<dbReference type="InterPro" id="IPR005467">
    <property type="entry name" value="His_kinase_dom"/>
</dbReference>
<evidence type="ECO:0000256" key="5">
    <source>
        <dbReference type="ARBA" id="ARBA00022741"/>
    </source>
</evidence>
<proteinExistence type="predicted"/>
<evidence type="ECO:0000256" key="6">
    <source>
        <dbReference type="ARBA" id="ARBA00022777"/>
    </source>
</evidence>
<dbReference type="Proteomes" id="UP000078532">
    <property type="component" value="Unassembled WGS sequence"/>
</dbReference>
<organism evidence="12 13">
    <name type="scientific">Desulfotomaculum copahuensis</name>
    <dbReference type="NCBI Taxonomy" id="1838280"/>
    <lineage>
        <taxon>Bacteria</taxon>
        <taxon>Bacillati</taxon>
        <taxon>Bacillota</taxon>
        <taxon>Clostridia</taxon>
        <taxon>Eubacteriales</taxon>
        <taxon>Desulfotomaculaceae</taxon>
        <taxon>Desulfotomaculum</taxon>
    </lineage>
</organism>
<keyword evidence="5" id="KW-0547">Nucleotide-binding</keyword>
<keyword evidence="8" id="KW-0902">Two-component regulatory system</keyword>
<dbReference type="SMART" id="SM00387">
    <property type="entry name" value="HATPase_c"/>
    <property type="match status" value="1"/>
</dbReference>
<dbReference type="InterPro" id="IPR003661">
    <property type="entry name" value="HisK_dim/P_dom"/>
</dbReference>
<dbReference type="Pfam" id="PF02518">
    <property type="entry name" value="HATPase_c"/>
    <property type="match status" value="1"/>
</dbReference>